<feature type="region of interest" description="Disordered" evidence="1">
    <location>
        <begin position="85"/>
        <end position="105"/>
    </location>
</feature>
<sequence length="125" mass="13982">MESLPTCPPAIRDLLHYVRRDARALPQCMSATDAGRSSICSFFASGRSTGSRSRAFLFTAVAEVWNCCPSRRSARRVVVRDQPNHFSPPSSWARHRDSGSTARRARHCSSRMVRGALIASWKSMR</sequence>
<evidence type="ECO:0000313" key="2">
    <source>
        <dbReference type="EMBL" id="PWH05192.1"/>
    </source>
</evidence>
<reference evidence="2 3" key="1">
    <citation type="submission" date="2018-05" db="EMBL/GenBank/DDBJ databases">
        <title>Brachybacterium sp. M1HQ-2T, whole genome shotgun sequence.</title>
        <authorList>
            <person name="Tuo L."/>
        </authorList>
    </citation>
    <scope>NUCLEOTIDE SEQUENCE [LARGE SCALE GENOMIC DNA]</scope>
    <source>
        <strain evidence="2 3">M1HQ-2</strain>
    </source>
</reference>
<gene>
    <name evidence="2" type="ORF">DEO23_14015</name>
</gene>
<comment type="caution">
    <text evidence="2">The sequence shown here is derived from an EMBL/GenBank/DDBJ whole genome shotgun (WGS) entry which is preliminary data.</text>
</comment>
<proteinExistence type="predicted"/>
<protein>
    <submittedName>
        <fullName evidence="2">Uncharacterized protein</fullName>
    </submittedName>
</protein>
<evidence type="ECO:0000256" key="1">
    <source>
        <dbReference type="SAM" id="MobiDB-lite"/>
    </source>
</evidence>
<name>A0A2U2RH40_9MICO</name>
<organism evidence="2 3">
    <name type="scientific">Brachybacterium endophyticum</name>
    <dbReference type="NCBI Taxonomy" id="2182385"/>
    <lineage>
        <taxon>Bacteria</taxon>
        <taxon>Bacillati</taxon>
        <taxon>Actinomycetota</taxon>
        <taxon>Actinomycetes</taxon>
        <taxon>Micrococcales</taxon>
        <taxon>Dermabacteraceae</taxon>
        <taxon>Brachybacterium</taxon>
    </lineage>
</organism>
<dbReference type="Proteomes" id="UP000245590">
    <property type="component" value="Unassembled WGS sequence"/>
</dbReference>
<dbReference type="AlphaFoldDB" id="A0A2U2RH40"/>
<dbReference type="EMBL" id="QFKX01000006">
    <property type="protein sequence ID" value="PWH05192.1"/>
    <property type="molecule type" value="Genomic_DNA"/>
</dbReference>
<keyword evidence="3" id="KW-1185">Reference proteome</keyword>
<evidence type="ECO:0000313" key="3">
    <source>
        <dbReference type="Proteomes" id="UP000245590"/>
    </source>
</evidence>
<accession>A0A2U2RH40</accession>